<evidence type="ECO:0000256" key="3">
    <source>
        <dbReference type="ARBA" id="ARBA00020422"/>
    </source>
</evidence>
<evidence type="ECO:0000259" key="6">
    <source>
        <dbReference type="PROSITE" id="PS51350"/>
    </source>
</evidence>
<feature type="domain" description="HPr" evidence="6">
    <location>
        <begin position="4"/>
        <end position="91"/>
    </location>
</feature>
<dbReference type="InterPro" id="IPR035895">
    <property type="entry name" value="HPr-like_sf"/>
</dbReference>
<name>A0A133PRW3_9FIRM</name>
<dbReference type="InterPro" id="IPR001020">
    <property type="entry name" value="PTS_HPr_His_P_site"/>
</dbReference>
<dbReference type="PANTHER" id="PTHR33705:SF2">
    <property type="entry name" value="PHOSPHOCARRIER PROTEIN NPR"/>
    <property type="match status" value="1"/>
</dbReference>
<dbReference type="AlphaFoldDB" id="A0A133PRW3"/>
<dbReference type="PROSITE" id="PS00369">
    <property type="entry name" value="PTS_HPR_HIS"/>
    <property type="match status" value="1"/>
</dbReference>
<dbReference type="NCBIfam" id="TIGR01003">
    <property type="entry name" value="PTS_HPr_family"/>
    <property type="match status" value="1"/>
</dbReference>
<evidence type="ECO:0000256" key="5">
    <source>
        <dbReference type="ARBA" id="ARBA00022683"/>
    </source>
</evidence>
<comment type="function">
    <text evidence="1">General (non sugar-specific) component of the phosphoenolpyruvate-dependent sugar phosphotransferase system (sugar PTS). This major carbohydrate active-transport system catalyzes the phosphorylation of incoming sugar substrates concomitantly with their translocation across the cell membrane. The phosphoryl group from phosphoenolpyruvate (PEP) is transferred to the phosphoryl carrier protein HPr by enzyme I. Phospho-HPr then transfers it to the PTS EIIA domain.</text>
</comment>
<keyword evidence="5" id="KW-0598">Phosphotransferase system</keyword>
<dbReference type="EMBL" id="LRQE01000006">
    <property type="protein sequence ID" value="KXA31570.1"/>
    <property type="molecule type" value="Genomic_DNA"/>
</dbReference>
<reference evidence="7 8" key="1">
    <citation type="submission" date="2016-01" db="EMBL/GenBank/DDBJ databases">
        <authorList>
            <person name="Oliw E.H."/>
        </authorList>
    </citation>
    <scope>NUCLEOTIDE SEQUENCE [LARGE SCALE GENOMIC DNA]</scope>
    <source>
        <strain evidence="7 8">CMW7756A</strain>
    </source>
</reference>
<dbReference type="SUPFAM" id="SSF55594">
    <property type="entry name" value="HPr-like"/>
    <property type="match status" value="1"/>
</dbReference>
<accession>A0A133PRW3</accession>
<sequence length="91" mass="9977">MYKMISKKVVLNNSDGLHARAAALFVREANKFASEINLEAHSDKVNGKSIIGIMSLGAFTGEEIIIEADGVDEEEAVERLANLVEKEFINL</sequence>
<evidence type="ECO:0000256" key="1">
    <source>
        <dbReference type="ARBA" id="ARBA00003681"/>
    </source>
</evidence>
<evidence type="ECO:0000256" key="4">
    <source>
        <dbReference type="ARBA" id="ARBA00022490"/>
    </source>
</evidence>
<dbReference type="Pfam" id="PF00381">
    <property type="entry name" value="PTS-HPr"/>
    <property type="match status" value="1"/>
</dbReference>
<organism evidence="7">
    <name type="scientific">Peptoniphilus harei</name>
    <dbReference type="NCBI Taxonomy" id="54005"/>
    <lineage>
        <taxon>Bacteria</taxon>
        <taxon>Bacillati</taxon>
        <taxon>Bacillota</taxon>
        <taxon>Tissierellia</taxon>
        <taxon>Tissierellales</taxon>
        <taxon>Peptoniphilaceae</taxon>
        <taxon>Peptoniphilus</taxon>
    </lineage>
</organism>
<dbReference type="PANTHER" id="PTHR33705">
    <property type="entry name" value="PHOSPHOCARRIER PROTEIN HPR"/>
    <property type="match status" value="1"/>
</dbReference>
<evidence type="ECO:0000256" key="2">
    <source>
        <dbReference type="ARBA" id="ARBA00004496"/>
    </source>
</evidence>
<dbReference type="InterPro" id="IPR000032">
    <property type="entry name" value="HPr-like"/>
</dbReference>
<dbReference type="GO" id="GO:0009401">
    <property type="term" value="P:phosphoenolpyruvate-dependent sugar phosphotransferase system"/>
    <property type="evidence" value="ECO:0007669"/>
    <property type="project" value="UniProtKB-KW"/>
</dbReference>
<dbReference type="Proteomes" id="UP000070174">
    <property type="component" value="Unassembled WGS sequence"/>
</dbReference>
<comment type="caution">
    <text evidence="7">The sequence shown here is derived from an EMBL/GenBank/DDBJ whole genome shotgun (WGS) entry which is preliminary data.</text>
</comment>
<protein>
    <recommendedName>
        <fullName evidence="3">Phosphocarrier protein HPr</fullName>
    </recommendedName>
</protein>
<keyword evidence="4" id="KW-0963">Cytoplasm</keyword>
<gene>
    <name evidence="7" type="ORF">HMPREF3229_00292</name>
</gene>
<dbReference type="Gene3D" id="3.30.1340.10">
    <property type="entry name" value="HPr-like"/>
    <property type="match status" value="1"/>
</dbReference>
<comment type="subcellular location">
    <subcellularLocation>
        <location evidence="2">Cytoplasm</location>
    </subcellularLocation>
</comment>
<proteinExistence type="predicted"/>
<dbReference type="PROSITE" id="PS51350">
    <property type="entry name" value="PTS_HPR_DOM"/>
    <property type="match status" value="1"/>
</dbReference>
<dbReference type="GO" id="GO:0005737">
    <property type="term" value="C:cytoplasm"/>
    <property type="evidence" value="ECO:0007669"/>
    <property type="project" value="UniProtKB-SubCell"/>
</dbReference>
<dbReference type="PATRIC" id="fig|54005.3.peg.288"/>
<dbReference type="CDD" id="cd00367">
    <property type="entry name" value="PTS-HPr_like"/>
    <property type="match status" value="1"/>
</dbReference>
<evidence type="ECO:0000313" key="7">
    <source>
        <dbReference type="EMBL" id="KXA31570.1"/>
    </source>
</evidence>
<dbReference type="PRINTS" id="PR00107">
    <property type="entry name" value="PHOSPHOCPHPR"/>
</dbReference>
<evidence type="ECO:0000313" key="8">
    <source>
        <dbReference type="Proteomes" id="UP000070174"/>
    </source>
</evidence>
<dbReference type="InterPro" id="IPR050399">
    <property type="entry name" value="HPr"/>
</dbReference>